<dbReference type="EMBL" id="CP001965">
    <property type="protein sequence ID" value="ADE11154.1"/>
    <property type="molecule type" value="Genomic_DNA"/>
</dbReference>
<feature type="transmembrane region" description="Helical" evidence="1">
    <location>
        <begin position="81"/>
        <end position="105"/>
    </location>
</feature>
<dbReference type="KEGG" id="slt:Slit_0916"/>
<dbReference type="eggNOG" id="ENOG5032T2V">
    <property type="taxonomic scope" value="Bacteria"/>
</dbReference>
<feature type="transmembrane region" description="Helical" evidence="1">
    <location>
        <begin position="38"/>
        <end position="61"/>
    </location>
</feature>
<organism evidence="2 3">
    <name type="scientific">Sideroxydans lithotrophicus (strain ES-1)</name>
    <dbReference type="NCBI Taxonomy" id="580332"/>
    <lineage>
        <taxon>Bacteria</taxon>
        <taxon>Pseudomonadati</taxon>
        <taxon>Pseudomonadota</taxon>
        <taxon>Betaproteobacteria</taxon>
        <taxon>Nitrosomonadales</taxon>
        <taxon>Gallionellaceae</taxon>
        <taxon>Sideroxydans</taxon>
    </lineage>
</organism>
<evidence type="ECO:0000313" key="3">
    <source>
        <dbReference type="Proteomes" id="UP000001625"/>
    </source>
</evidence>
<dbReference type="STRING" id="580332.Slit_0916"/>
<keyword evidence="1" id="KW-1133">Transmembrane helix</keyword>
<proteinExistence type="predicted"/>
<keyword evidence="1" id="KW-0472">Membrane</keyword>
<keyword evidence="1" id="KW-0812">Transmembrane</keyword>
<protein>
    <recommendedName>
        <fullName evidence="4">Transmembrane protein</fullName>
    </recommendedName>
</protein>
<feature type="transmembrane region" description="Helical" evidence="1">
    <location>
        <begin position="12"/>
        <end position="31"/>
    </location>
</feature>
<dbReference type="OrthoDB" id="8564887at2"/>
<evidence type="ECO:0000313" key="2">
    <source>
        <dbReference type="EMBL" id="ADE11154.1"/>
    </source>
</evidence>
<evidence type="ECO:0008006" key="4">
    <source>
        <dbReference type="Google" id="ProtNLM"/>
    </source>
</evidence>
<gene>
    <name evidence="2" type="ordered locus">Slit_0916</name>
</gene>
<evidence type="ECO:0000256" key="1">
    <source>
        <dbReference type="SAM" id="Phobius"/>
    </source>
</evidence>
<name>D5CPZ0_SIDLE</name>
<dbReference type="HOGENOM" id="CLU_2012167_0_0_4"/>
<keyword evidence="3" id="KW-1185">Reference proteome</keyword>
<dbReference type="AlphaFoldDB" id="D5CPZ0"/>
<accession>D5CPZ0</accession>
<dbReference type="RefSeq" id="WP_013029052.1">
    <property type="nucleotide sequence ID" value="NC_013959.1"/>
</dbReference>
<dbReference type="Proteomes" id="UP000001625">
    <property type="component" value="Chromosome"/>
</dbReference>
<sequence>MVVSAFSEIEFFLLIIFSIVLPAGIYGYMMWKKVISRGAVLMFGITLIAIAGVCVFLLQRLKVIAAASPSFIDDRMFSSEISLALYLLPALFAGVGVNVISHLLIRHLEKAEKQFDQENPKRS</sequence>
<reference evidence="2 3" key="1">
    <citation type="submission" date="2010-03" db="EMBL/GenBank/DDBJ databases">
        <title>Complete sequence of Sideroxydans lithotrophicus ES-1.</title>
        <authorList>
            <consortium name="US DOE Joint Genome Institute"/>
            <person name="Lucas S."/>
            <person name="Copeland A."/>
            <person name="Lapidus A."/>
            <person name="Cheng J.-F."/>
            <person name="Bruce D."/>
            <person name="Goodwin L."/>
            <person name="Pitluck S."/>
            <person name="Munk A.C."/>
            <person name="Detter J.C."/>
            <person name="Han C."/>
            <person name="Tapia R."/>
            <person name="Larimer F."/>
            <person name="Land M."/>
            <person name="Hauser L."/>
            <person name="Kyrpides N."/>
            <person name="Ivanova N."/>
            <person name="Emerson D."/>
            <person name="Woyke T."/>
        </authorList>
    </citation>
    <scope>NUCLEOTIDE SEQUENCE [LARGE SCALE GENOMIC DNA]</scope>
    <source>
        <strain evidence="2 3">ES-1</strain>
    </source>
</reference>